<dbReference type="CDD" id="cd16620">
    <property type="entry name" value="vRING-HC-C4C4_RBBP6"/>
    <property type="match status" value="1"/>
</dbReference>
<comment type="caution">
    <text evidence="11">The sequence shown here is derived from an EMBL/GenBank/DDBJ whole genome shotgun (WGS) entry which is preliminary data.</text>
</comment>
<evidence type="ECO:0000313" key="11">
    <source>
        <dbReference type="EMBL" id="KAI5066397.1"/>
    </source>
</evidence>
<evidence type="ECO:0000256" key="6">
    <source>
        <dbReference type="PROSITE-ProRule" id="PRU00047"/>
    </source>
</evidence>
<keyword evidence="4" id="KW-0862">Zinc</keyword>
<feature type="region of interest" description="Disordered" evidence="7">
    <location>
        <begin position="889"/>
        <end position="918"/>
    </location>
</feature>
<protein>
    <recommendedName>
        <fullName evidence="13">E3 ubiquitin ligase PQT3-like</fullName>
    </recommendedName>
</protein>
<reference evidence="11" key="1">
    <citation type="submission" date="2021-01" db="EMBL/GenBank/DDBJ databases">
        <title>Adiantum capillus-veneris genome.</title>
        <authorList>
            <person name="Fang Y."/>
            <person name="Liao Q."/>
        </authorList>
    </citation>
    <scope>NUCLEOTIDE SEQUENCE</scope>
    <source>
        <strain evidence="11">H3</strain>
        <tissue evidence="11">Leaf</tissue>
    </source>
</reference>
<dbReference type="GO" id="GO:0005634">
    <property type="term" value="C:nucleus"/>
    <property type="evidence" value="ECO:0007669"/>
    <property type="project" value="UniProtKB-SubCell"/>
</dbReference>
<dbReference type="GO" id="GO:0006397">
    <property type="term" value="P:mRNA processing"/>
    <property type="evidence" value="ECO:0007669"/>
    <property type="project" value="InterPro"/>
</dbReference>
<dbReference type="InterPro" id="IPR001878">
    <property type="entry name" value="Znf_CCHC"/>
</dbReference>
<dbReference type="GO" id="GO:0003676">
    <property type="term" value="F:nucleic acid binding"/>
    <property type="evidence" value="ECO:0007669"/>
    <property type="project" value="InterPro"/>
</dbReference>
<accession>A0A9D4ZA55</accession>
<dbReference type="PANTHER" id="PTHR15439:SF0">
    <property type="entry name" value="CELL DIVISION CYCLE AND APOPTOSIS REGULATOR PROTEIN 1-RELATED"/>
    <property type="match status" value="1"/>
</dbReference>
<evidence type="ECO:0000259" key="8">
    <source>
        <dbReference type="PROSITE" id="PS50089"/>
    </source>
</evidence>
<keyword evidence="12" id="KW-1185">Reference proteome</keyword>
<dbReference type="Gene3D" id="3.10.20.90">
    <property type="entry name" value="Phosphatidylinositol 3-kinase Catalytic Subunit, Chain A, domain 1"/>
    <property type="match status" value="1"/>
</dbReference>
<dbReference type="Pfam" id="PF13696">
    <property type="entry name" value="zf-CCHC_2"/>
    <property type="match status" value="1"/>
</dbReference>
<dbReference type="Gene3D" id="3.30.40.10">
    <property type="entry name" value="Zinc/RING finger domain, C3HC4 (zinc finger)"/>
    <property type="match status" value="1"/>
</dbReference>
<dbReference type="PANTHER" id="PTHR15439">
    <property type="entry name" value="RETINOBLASTOMA-BINDING PROTEIN 6"/>
    <property type="match status" value="1"/>
</dbReference>
<dbReference type="Pfam" id="PF08783">
    <property type="entry name" value="DWNN"/>
    <property type="match status" value="1"/>
</dbReference>
<dbReference type="AlphaFoldDB" id="A0A9D4ZA55"/>
<keyword evidence="3 6" id="KW-0863">Zinc-finger</keyword>
<dbReference type="Proteomes" id="UP000886520">
    <property type="component" value="Chromosome 18"/>
</dbReference>
<dbReference type="PROSITE" id="PS51282">
    <property type="entry name" value="DWNN"/>
    <property type="match status" value="1"/>
</dbReference>
<evidence type="ECO:0000313" key="12">
    <source>
        <dbReference type="Proteomes" id="UP000886520"/>
    </source>
</evidence>
<feature type="region of interest" description="Disordered" evidence="7">
    <location>
        <begin position="633"/>
        <end position="669"/>
    </location>
</feature>
<dbReference type="GO" id="GO:0006511">
    <property type="term" value="P:ubiquitin-dependent protein catabolic process"/>
    <property type="evidence" value="ECO:0007669"/>
    <property type="project" value="TreeGrafter"/>
</dbReference>
<dbReference type="InterPro" id="IPR001841">
    <property type="entry name" value="Znf_RING"/>
</dbReference>
<name>A0A9D4ZA55_ADICA</name>
<feature type="compositionally biased region" description="Basic residues" evidence="7">
    <location>
        <begin position="902"/>
        <end position="911"/>
    </location>
</feature>
<dbReference type="EMBL" id="JABFUD020000018">
    <property type="protein sequence ID" value="KAI5066397.1"/>
    <property type="molecule type" value="Genomic_DNA"/>
</dbReference>
<dbReference type="SMART" id="SM00343">
    <property type="entry name" value="ZnF_C2HC"/>
    <property type="match status" value="2"/>
</dbReference>
<feature type="domain" description="CCHC-type" evidence="9">
    <location>
        <begin position="444"/>
        <end position="457"/>
    </location>
</feature>
<dbReference type="PROSITE" id="PS50089">
    <property type="entry name" value="ZF_RING_2"/>
    <property type="match status" value="1"/>
</dbReference>
<evidence type="ECO:0000256" key="7">
    <source>
        <dbReference type="SAM" id="MobiDB-lite"/>
    </source>
</evidence>
<feature type="domain" description="CCHC-type" evidence="9">
    <location>
        <begin position="198"/>
        <end position="212"/>
    </location>
</feature>
<feature type="region of interest" description="Disordered" evidence="7">
    <location>
        <begin position="547"/>
        <end position="609"/>
    </location>
</feature>
<dbReference type="InterPro" id="IPR033489">
    <property type="entry name" value="RBBP6"/>
</dbReference>
<organism evidence="11 12">
    <name type="scientific">Adiantum capillus-veneris</name>
    <name type="common">Maidenhair fern</name>
    <dbReference type="NCBI Taxonomy" id="13818"/>
    <lineage>
        <taxon>Eukaryota</taxon>
        <taxon>Viridiplantae</taxon>
        <taxon>Streptophyta</taxon>
        <taxon>Embryophyta</taxon>
        <taxon>Tracheophyta</taxon>
        <taxon>Polypodiopsida</taxon>
        <taxon>Polypodiidae</taxon>
        <taxon>Polypodiales</taxon>
        <taxon>Pteridineae</taxon>
        <taxon>Pteridaceae</taxon>
        <taxon>Vittarioideae</taxon>
        <taxon>Adiantum</taxon>
    </lineage>
</organism>
<evidence type="ECO:0000259" key="10">
    <source>
        <dbReference type="PROSITE" id="PS51282"/>
    </source>
</evidence>
<feature type="domain" description="RING-type" evidence="8">
    <location>
        <begin position="261"/>
        <end position="299"/>
    </location>
</feature>
<keyword evidence="5" id="KW-0539">Nucleus</keyword>
<evidence type="ECO:0000256" key="2">
    <source>
        <dbReference type="ARBA" id="ARBA00022723"/>
    </source>
</evidence>
<dbReference type="Pfam" id="PF00098">
    <property type="entry name" value="zf-CCHC"/>
    <property type="match status" value="1"/>
</dbReference>
<dbReference type="InterPro" id="IPR014891">
    <property type="entry name" value="DWNN_domain"/>
</dbReference>
<evidence type="ECO:0000256" key="3">
    <source>
        <dbReference type="ARBA" id="ARBA00022771"/>
    </source>
</evidence>
<evidence type="ECO:0000256" key="5">
    <source>
        <dbReference type="ARBA" id="ARBA00023242"/>
    </source>
</evidence>
<dbReference type="Gene3D" id="4.10.60.10">
    <property type="entry name" value="Zinc finger, CCHC-type"/>
    <property type="match status" value="1"/>
</dbReference>
<gene>
    <name evidence="11" type="ORF">GOP47_0019021</name>
</gene>
<dbReference type="GO" id="GO:0016567">
    <property type="term" value="P:protein ubiquitination"/>
    <property type="evidence" value="ECO:0007669"/>
    <property type="project" value="InterPro"/>
</dbReference>
<evidence type="ECO:0008006" key="13">
    <source>
        <dbReference type="Google" id="ProtNLM"/>
    </source>
</evidence>
<dbReference type="SMART" id="SM01180">
    <property type="entry name" value="DWNN"/>
    <property type="match status" value="1"/>
</dbReference>
<evidence type="ECO:0000256" key="1">
    <source>
        <dbReference type="ARBA" id="ARBA00004123"/>
    </source>
</evidence>
<comment type="subcellular location">
    <subcellularLocation>
        <location evidence="1">Nucleus</location>
    </subcellularLocation>
</comment>
<dbReference type="GO" id="GO:0008270">
    <property type="term" value="F:zinc ion binding"/>
    <property type="evidence" value="ECO:0007669"/>
    <property type="project" value="UniProtKB-KW"/>
</dbReference>
<sequence>MAVHFKFRSAVAFDSIRVEGTGITIANLKEKIVEQKNLGRSTNFDLVITNAESGEEYVEDTFVVPKNTSVIIKRIPARRARTLLLVNEPEDNALEQPPPKSINKVTDLSQLALTSPIDELYDMDDFGVDLYAVDESALTHVEADETSIASAFMSKTLTDEKRYIQENVIAHGYGKDASAKGLARGLSCRAVPHAGYVCHRCGLPGHFIQHCPTNGDPAYDFKKGSRLRADWEGLSASPTAVSQPNNFVVKEVDPLPPELRCSLCEGILKEAVMVPCCQYSFCDTCARQYFLEKGSCPQCGSDKLKKGDLLPNVALRQAIERFTSAQPDTTVPNEGADVELATKVAKVLSSPTQLQKMSSSAKDLISMVVVGNQPELPVVDDSVCESAIGSKEKVIHEGSITVASIGEASSAGKKKKRPFARPSAISEMVSEHMTGKFRKGNKYCFVCGSPDHIARNCTANAGDHTTCFPTQRGVFRPLGPLPSRGMNSFGQEMFWPGAMPYCAPALPVGPYGPMPYGAPALPVAPYGVSSFTPSMYPNPQMHGFLNGAPGRMVAPRERPLSREEFMELQERERRRRLTQERQDRELSEERPLSGAGSEQYLSSGSEQSFHKQWPAANKLQGSFRSHDVDFDFPKEVGSSKSKQKHNRKYASERVDEHTTPQQYDYQSDDSRGPILQRVQQGIKPVQSVTKKAKKLHDFSAYVDHEEGKLNKQITLGLFDGAPFEEHEHKSYVKHDGTRVSEAGAAEMLRAIRHRSKKVALEGSRMLYSGQSMEISSEAKDRHTHHGLLSDDGSSFEVLKNTSVWKHQNEAKLEIIDSVSVEGMKKRKHKKRKVEGSKVLPVENVVTEWSMHRKSSKRHKSRHTSLLVDETSVELPSALDDIEESRWQMYDGLEDAGNPQKERCKRKRHRSSKSTLQKE</sequence>
<dbReference type="OrthoDB" id="106784at2759"/>
<dbReference type="GO" id="GO:0061630">
    <property type="term" value="F:ubiquitin protein ligase activity"/>
    <property type="evidence" value="ECO:0007669"/>
    <property type="project" value="InterPro"/>
</dbReference>
<feature type="compositionally biased region" description="Basic and acidic residues" evidence="7">
    <location>
        <begin position="554"/>
        <end position="591"/>
    </location>
</feature>
<dbReference type="InterPro" id="IPR025829">
    <property type="entry name" value="Zn_knuckle_CX2CX3GHX4C"/>
</dbReference>
<evidence type="ECO:0000256" key="4">
    <source>
        <dbReference type="ARBA" id="ARBA00022833"/>
    </source>
</evidence>
<dbReference type="PROSITE" id="PS50158">
    <property type="entry name" value="ZF_CCHC"/>
    <property type="match status" value="2"/>
</dbReference>
<feature type="compositionally biased region" description="Basic and acidic residues" evidence="7">
    <location>
        <begin position="649"/>
        <end position="658"/>
    </location>
</feature>
<proteinExistence type="predicted"/>
<dbReference type="InterPro" id="IPR013083">
    <property type="entry name" value="Znf_RING/FYVE/PHD"/>
</dbReference>
<feature type="domain" description="DWNN" evidence="10">
    <location>
        <begin position="3"/>
        <end position="76"/>
    </location>
</feature>
<evidence type="ECO:0000259" key="9">
    <source>
        <dbReference type="PROSITE" id="PS50158"/>
    </source>
</evidence>
<keyword evidence="2" id="KW-0479">Metal-binding</keyword>
<dbReference type="SUPFAM" id="SSF57850">
    <property type="entry name" value="RING/U-box"/>
    <property type="match status" value="1"/>
</dbReference>